<reference evidence="2" key="1">
    <citation type="journal article" date="2019" name="Int. J. Syst. Evol. Microbiol.">
        <title>The Global Catalogue of Microorganisms (GCM) 10K type strain sequencing project: providing services to taxonomists for standard genome sequencing and annotation.</title>
        <authorList>
            <consortium name="The Broad Institute Genomics Platform"/>
            <consortium name="The Broad Institute Genome Sequencing Center for Infectious Disease"/>
            <person name="Wu L."/>
            <person name="Ma J."/>
        </authorList>
    </citation>
    <scope>NUCLEOTIDE SEQUENCE [LARGE SCALE GENOMIC DNA]</scope>
    <source>
        <strain evidence="2">CCUG 62953</strain>
    </source>
</reference>
<dbReference type="SUPFAM" id="SSF47226">
    <property type="entry name" value="Histidine-containing phosphotransfer domain, HPT domain"/>
    <property type="match status" value="1"/>
</dbReference>
<evidence type="ECO:0000313" key="2">
    <source>
        <dbReference type="Proteomes" id="UP001597135"/>
    </source>
</evidence>
<accession>A0ABW3ZHP8</accession>
<keyword evidence="2" id="KW-1185">Reference proteome</keyword>
<comment type="caution">
    <text evidence="1">The sequence shown here is derived from an EMBL/GenBank/DDBJ whole genome shotgun (WGS) entry which is preliminary data.</text>
</comment>
<proteinExistence type="predicted"/>
<organism evidence="1 2">
    <name type="scientific">Litorisediminicola beolgyonensis</name>
    <dbReference type="NCBI Taxonomy" id="1173614"/>
    <lineage>
        <taxon>Bacteria</taxon>
        <taxon>Pseudomonadati</taxon>
        <taxon>Pseudomonadota</taxon>
        <taxon>Alphaproteobacteria</taxon>
        <taxon>Rhodobacterales</taxon>
        <taxon>Paracoccaceae</taxon>
        <taxon>Litorisediminicola</taxon>
    </lineage>
</organism>
<dbReference type="Proteomes" id="UP001597135">
    <property type="component" value="Unassembled WGS sequence"/>
</dbReference>
<dbReference type="Gene3D" id="1.20.120.160">
    <property type="entry name" value="HPT domain"/>
    <property type="match status" value="1"/>
</dbReference>
<name>A0ABW3ZHP8_9RHOB</name>
<dbReference type="InterPro" id="IPR036641">
    <property type="entry name" value="HPT_dom_sf"/>
</dbReference>
<dbReference type="EMBL" id="JBHTMU010000014">
    <property type="protein sequence ID" value="MFD1342680.1"/>
    <property type="molecule type" value="Genomic_DNA"/>
</dbReference>
<sequence>MTTALTISACKEQVRLDHDRLNLLYADVGLREAEDMLCRAMEELALRLGQAERLWRGGELQELRRCVRALGAIAGQIGLDGIVAVARDVGACVDRQDSVALAAVLARLLRLGEASLSELWDSAVVNL</sequence>
<evidence type="ECO:0008006" key="3">
    <source>
        <dbReference type="Google" id="ProtNLM"/>
    </source>
</evidence>
<evidence type="ECO:0000313" key="1">
    <source>
        <dbReference type="EMBL" id="MFD1342680.1"/>
    </source>
</evidence>
<protein>
    <recommendedName>
        <fullName evidence="3">Hpt domain protein</fullName>
    </recommendedName>
</protein>
<dbReference type="RefSeq" id="WP_386802969.1">
    <property type="nucleotide sequence ID" value="NZ_JBHTMU010000014.1"/>
</dbReference>
<gene>
    <name evidence="1" type="ORF">ACFQ4E_09645</name>
</gene>